<dbReference type="Gene3D" id="3.20.20.450">
    <property type="entry name" value="EAL domain"/>
    <property type="match status" value="1"/>
</dbReference>
<keyword evidence="4" id="KW-1185">Reference proteome</keyword>
<sequence length="810" mass="89214">MVPLHNLVQEILTSRHMTHHFQPIWKAEDRTLLGFEALARFPDAPPDAVFRAAEESHLGVALDRLSVQEALRQGQALPGLLFVNLNPNHLGQSEGPFGSVGSAIAAFRRRRAVVMEITEQKVEERNQVAAGVGRMHRRDIKLALDDAGTGKSDAARLKWIRPRFVKIAGSVIQQWAAGKPEPLLRWIRLAGEVDAELIAEGIEDASLIAPLAQLGVHYLQGFALGKPQPAEFWLKTLKAMDRSQLESALSVFLPPEWSPSAPTGSPLLTVQEIGDIMYSLWPFPAFIVDRDNRLVGMNLRAERHFGTSLEHVALASAEEALGLASDEPGMTRVSVILPGDLGVGETLEQRVRVHRNDGQNVSARLMLVGIRIGNRPGLYKLATLISGSPDNALPALLGKDPVSGLPTRAWWESEQAAWRHVEGAVIFLDVDGLKQVNDLFGHLEGDRLLADMGRIIHGLTEEHSAVAVRYGGDEFLIAIKDTTESQADSLARKLAAEFSAVESSSSKVPATFSYGVAAFQKGGLQDAIRLADRRLYEHKGFLLTTPNGSKLVLTANGRRALWQPIEQRLAAGLYLDRLVQQTKAPAIRRAFVDFINPEPGLAVVEVNAGRGQVGFVGGLSERLGSEAQYLGADSNGQYLTRLYRQWQRYNPRARVHFLRTPADQLPIVSQSADLTLLGWALPSGEAEEVLREMARITRSAGQVALAMIRRAEYSDPIEKLWNHLGHPEPSLEEEELMALTQRHNLSLIRTGEADETLVFPTIKDVSVWLASLDVEAHQYLELTDSGRFNLDGPFEVTVHSGFWLFERGGD</sequence>
<dbReference type="PANTHER" id="PTHR33121:SF76">
    <property type="entry name" value="SIGNALING PROTEIN"/>
    <property type="match status" value="1"/>
</dbReference>
<evidence type="ECO:0000259" key="2">
    <source>
        <dbReference type="PROSITE" id="PS50887"/>
    </source>
</evidence>
<accession>A0A7Y0Q2W3</accession>
<dbReference type="InterPro" id="IPR050706">
    <property type="entry name" value="Cyclic-di-GMP_PDE-like"/>
</dbReference>
<dbReference type="NCBIfam" id="TIGR00254">
    <property type="entry name" value="GGDEF"/>
    <property type="match status" value="1"/>
</dbReference>
<dbReference type="RefSeq" id="WP_169099793.1">
    <property type="nucleotide sequence ID" value="NZ_JABBVZ010000036.1"/>
</dbReference>
<gene>
    <name evidence="3" type="ORF">HIJ39_11470</name>
</gene>
<dbReference type="InterPro" id="IPR043128">
    <property type="entry name" value="Rev_trsase/Diguanyl_cyclase"/>
</dbReference>
<dbReference type="SUPFAM" id="SSF53335">
    <property type="entry name" value="S-adenosyl-L-methionine-dependent methyltransferases"/>
    <property type="match status" value="1"/>
</dbReference>
<dbReference type="PROSITE" id="PS50883">
    <property type="entry name" value="EAL"/>
    <property type="match status" value="1"/>
</dbReference>
<dbReference type="Gene3D" id="3.30.70.270">
    <property type="match status" value="1"/>
</dbReference>
<feature type="domain" description="EAL" evidence="1">
    <location>
        <begin position="1"/>
        <end position="241"/>
    </location>
</feature>
<dbReference type="CDD" id="cd01949">
    <property type="entry name" value="GGDEF"/>
    <property type="match status" value="1"/>
</dbReference>
<dbReference type="Pfam" id="PF00990">
    <property type="entry name" value="GGDEF"/>
    <property type="match status" value="1"/>
</dbReference>
<dbReference type="SUPFAM" id="SSF141868">
    <property type="entry name" value="EAL domain-like"/>
    <property type="match status" value="1"/>
</dbReference>
<dbReference type="InterPro" id="IPR001633">
    <property type="entry name" value="EAL_dom"/>
</dbReference>
<dbReference type="PANTHER" id="PTHR33121">
    <property type="entry name" value="CYCLIC DI-GMP PHOSPHODIESTERASE PDEF"/>
    <property type="match status" value="1"/>
</dbReference>
<dbReference type="GO" id="GO:0071111">
    <property type="term" value="F:cyclic-guanylate-specific phosphodiesterase activity"/>
    <property type="evidence" value="ECO:0007669"/>
    <property type="project" value="InterPro"/>
</dbReference>
<dbReference type="InterPro" id="IPR029063">
    <property type="entry name" value="SAM-dependent_MTases_sf"/>
</dbReference>
<evidence type="ECO:0000313" key="4">
    <source>
        <dbReference type="Proteomes" id="UP000533476"/>
    </source>
</evidence>
<evidence type="ECO:0000259" key="1">
    <source>
        <dbReference type="PROSITE" id="PS50883"/>
    </source>
</evidence>
<dbReference type="Pfam" id="PF00563">
    <property type="entry name" value="EAL"/>
    <property type="match status" value="1"/>
</dbReference>
<dbReference type="SMART" id="SM00052">
    <property type="entry name" value="EAL"/>
    <property type="match status" value="1"/>
</dbReference>
<feature type="domain" description="GGDEF" evidence="2">
    <location>
        <begin position="421"/>
        <end position="556"/>
    </location>
</feature>
<dbReference type="InterPro" id="IPR000160">
    <property type="entry name" value="GGDEF_dom"/>
</dbReference>
<protein>
    <submittedName>
        <fullName evidence="3">EAL domain-containing protein</fullName>
    </submittedName>
</protein>
<organism evidence="3 4">
    <name type="scientific">Sulfobacillus harzensis</name>
    <dbReference type="NCBI Taxonomy" id="2729629"/>
    <lineage>
        <taxon>Bacteria</taxon>
        <taxon>Bacillati</taxon>
        <taxon>Bacillota</taxon>
        <taxon>Clostridia</taxon>
        <taxon>Eubacteriales</taxon>
        <taxon>Clostridiales Family XVII. Incertae Sedis</taxon>
        <taxon>Sulfobacillus</taxon>
    </lineage>
</organism>
<dbReference type="SUPFAM" id="SSF55073">
    <property type="entry name" value="Nucleotide cyclase"/>
    <property type="match status" value="1"/>
</dbReference>
<dbReference type="CDD" id="cd01948">
    <property type="entry name" value="EAL"/>
    <property type="match status" value="1"/>
</dbReference>
<proteinExistence type="predicted"/>
<name>A0A7Y0Q2W3_9FIRM</name>
<evidence type="ECO:0000313" key="3">
    <source>
        <dbReference type="EMBL" id="NMP22967.1"/>
    </source>
</evidence>
<dbReference type="EMBL" id="JABBVZ010000036">
    <property type="protein sequence ID" value="NMP22967.1"/>
    <property type="molecule type" value="Genomic_DNA"/>
</dbReference>
<dbReference type="Gene3D" id="3.40.50.150">
    <property type="entry name" value="Vaccinia Virus protein VP39"/>
    <property type="match status" value="1"/>
</dbReference>
<dbReference type="AlphaFoldDB" id="A0A7Y0Q2W3"/>
<comment type="caution">
    <text evidence="3">The sequence shown here is derived from an EMBL/GenBank/DDBJ whole genome shotgun (WGS) entry which is preliminary data.</text>
</comment>
<dbReference type="PROSITE" id="PS50887">
    <property type="entry name" value="GGDEF"/>
    <property type="match status" value="1"/>
</dbReference>
<dbReference type="InterPro" id="IPR029787">
    <property type="entry name" value="Nucleotide_cyclase"/>
</dbReference>
<dbReference type="SMART" id="SM00267">
    <property type="entry name" value="GGDEF"/>
    <property type="match status" value="1"/>
</dbReference>
<dbReference type="InterPro" id="IPR035919">
    <property type="entry name" value="EAL_sf"/>
</dbReference>
<dbReference type="Proteomes" id="UP000533476">
    <property type="component" value="Unassembled WGS sequence"/>
</dbReference>
<reference evidence="3 4" key="1">
    <citation type="submission" date="2020-04" db="EMBL/GenBank/DDBJ databases">
        <authorList>
            <person name="Zhang R."/>
            <person name="Schippers A."/>
        </authorList>
    </citation>
    <scope>NUCLEOTIDE SEQUENCE [LARGE SCALE GENOMIC DNA]</scope>
    <source>
        <strain evidence="3 4">DSM 109850</strain>
    </source>
</reference>